<keyword evidence="3" id="KW-1185">Reference proteome</keyword>
<dbReference type="InterPro" id="IPR006527">
    <property type="entry name" value="F-box-assoc_dom_typ1"/>
</dbReference>
<evidence type="ECO:0000313" key="3">
    <source>
        <dbReference type="Proteomes" id="UP001237642"/>
    </source>
</evidence>
<gene>
    <name evidence="2" type="ORF">POM88_007019</name>
</gene>
<dbReference type="PANTHER" id="PTHR31672">
    <property type="entry name" value="BNACNNG10540D PROTEIN"/>
    <property type="match status" value="1"/>
</dbReference>
<dbReference type="Pfam" id="PF07734">
    <property type="entry name" value="FBA_1"/>
    <property type="match status" value="1"/>
</dbReference>
<reference evidence="2" key="1">
    <citation type="submission" date="2023-02" db="EMBL/GenBank/DDBJ databases">
        <title>Genome of toxic invasive species Heracleum sosnowskyi carries increased number of genes despite the absence of recent whole-genome duplications.</title>
        <authorList>
            <person name="Schelkunov M."/>
            <person name="Shtratnikova V."/>
            <person name="Makarenko M."/>
            <person name="Klepikova A."/>
            <person name="Omelchenko D."/>
            <person name="Novikova G."/>
            <person name="Obukhova E."/>
            <person name="Bogdanov V."/>
            <person name="Penin A."/>
            <person name="Logacheva M."/>
        </authorList>
    </citation>
    <scope>NUCLEOTIDE SEQUENCE</scope>
    <source>
        <strain evidence="2">Hsosn_3</strain>
        <tissue evidence="2">Leaf</tissue>
    </source>
</reference>
<dbReference type="NCBIfam" id="TIGR01640">
    <property type="entry name" value="F_box_assoc_1"/>
    <property type="match status" value="1"/>
</dbReference>
<dbReference type="Proteomes" id="UP001237642">
    <property type="component" value="Unassembled WGS sequence"/>
</dbReference>
<accession>A0AAD8N633</accession>
<name>A0AAD8N633_9APIA</name>
<dbReference type="AlphaFoldDB" id="A0AAD8N633"/>
<dbReference type="PANTHER" id="PTHR31672:SF13">
    <property type="entry name" value="F-BOX PROTEIN CPR30-LIKE"/>
    <property type="match status" value="1"/>
</dbReference>
<evidence type="ECO:0000313" key="2">
    <source>
        <dbReference type="EMBL" id="KAK1397156.1"/>
    </source>
</evidence>
<proteinExistence type="predicted"/>
<dbReference type="InterPro" id="IPR017451">
    <property type="entry name" value="F-box-assoc_interact_dom"/>
</dbReference>
<comment type="caution">
    <text evidence="2">The sequence shown here is derived from an EMBL/GenBank/DDBJ whole genome shotgun (WGS) entry which is preliminary data.</text>
</comment>
<dbReference type="InterPro" id="IPR050796">
    <property type="entry name" value="SCF_F-box_component"/>
</dbReference>
<organism evidence="2 3">
    <name type="scientific">Heracleum sosnowskyi</name>
    <dbReference type="NCBI Taxonomy" id="360622"/>
    <lineage>
        <taxon>Eukaryota</taxon>
        <taxon>Viridiplantae</taxon>
        <taxon>Streptophyta</taxon>
        <taxon>Embryophyta</taxon>
        <taxon>Tracheophyta</taxon>
        <taxon>Spermatophyta</taxon>
        <taxon>Magnoliopsida</taxon>
        <taxon>eudicotyledons</taxon>
        <taxon>Gunneridae</taxon>
        <taxon>Pentapetalae</taxon>
        <taxon>asterids</taxon>
        <taxon>campanulids</taxon>
        <taxon>Apiales</taxon>
        <taxon>Apiaceae</taxon>
        <taxon>Apioideae</taxon>
        <taxon>apioid superclade</taxon>
        <taxon>Tordylieae</taxon>
        <taxon>Tordyliinae</taxon>
        <taxon>Heracleum</taxon>
    </lineage>
</organism>
<protein>
    <recommendedName>
        <fullName evidence="1">F-box associated beta-propeller type 1 domain-containing protein</fullName>
    </recommendedName>
</protein>
<feature type="domain" description="F-box associated beta-propeller type 1" evidence="1">
    <location>
        <begin position="65"/>
        <end position="194"/>
    </location>
</feature>
<dbReference type="EMBL" id="JAUIZM010000002">
    <property type="protein sequence ID" value="KAK1397156.1"/>
    <property type="molecule type" value="Genomic_DNA"/>
</dbReference>
<reference evidence="2" key="2">
    <citation type="submission" date="2023-05" db="EMBL/GenBank/DDBJ databases">
        <authorList>
            <person name="Schelkunov M.I."/>
        </authorList>
    </citation>
    <scope>NUCLEOTIDE SEQUENCE</scope>
    <source>
        <strain evidence="2">Hsosn_3</strain>
        <tissue evidence="2">Leaf</tissue>
    </source>
</reference>
<evidence type="ECO:0000259" key="1">
    <source>
        <dbReference type="Pfam" id="PF07734"/>
    </source>
</evidence>
<sequence length="256" mass="29564">MIYKTLRVSPLSVFTPEEIEWKGLAFGYLPEVDDYVVVHVVKLEPDPADPSDPDAPDPREFNPNTVAIGVYSQNTSSWKTIFQDDVPLYALCSEKSVFVNGTAFWVAQDFDEQFVMYFDTKKEILREILVPDYFGILDRQFDNPVIHPFGQSIAYFVEDDESHHLDIWLLKEDVINEFSWEKKLSVSLSENIRADVLGIRNNGEPILTKSNDLISYDLDTYEPYVFVNSCDCLTPDFSYQPFAITPFVETLLWRDK</sequence>